<dbReference type="EMBL" id="BLXT01003738">
    <property type="protein sequence ID" value="GFO04300.1"/>
    <property type="molecule type" value="Genomic_DNA"/>
</dbReference>
<sequence>MRYHPGVLSLGVVDGNRTLRAAKRSGRVFLKWWLGSLCAKVTGQRGEEEEEDGSESTVVTESSRSQIRDKQGSVKPEWFLCQLKPDENGLN</sequence>
<proteinExistence type="predicted"/>
<accession>A0AAV4A800</accession>
<feature type="compositionally biased region" description="Low complexity" evidence="1">
    <location>
        <begin position="55"/>
        <end position="65"/>
    </location>
</feature>
<organism evidence="2 3">
    <name type="scientific">Plakobranchus ocellatus</name>
    <dbReference type="NCBI Taxonomy" id="259542"/>
    <lineage>
        <taxon>Eukaryota</taxon>
        <taxon>Metazoa</taxon>
        <taxon>Spiralia</taxon>
        <taxon>Lophotrochozoa</taxon>
        <taxon>Mollusca</taxon>
        <taxon>Gastropoda</taxon>
        <taxon>Heterobranchia</taxon>
        <taxon>Euthyneura</taxon>
        <taxon>Panpulmonata</taxon>
        <taxon>Sacoglossa</taxon>
        <taxon>Placobranchoidea</taxon>
        <taxon>Plakobranchidae</taxon>
        <taxon>Plakobranchus</taxon>
    </lineage>
</organism>
<comment type="caution">
    <text evidence="2">The sequence shown here is derived from an EMBL/GenBank/DDBJ whole genome shotgun (WGS) entry which is preliminary data.</text>
</comment>
<protein>
    <submittedName>
        <fullName evidence="2">Uncharacterized protein</fullName>
    </submittedName>
</protein>
<keyword evidence="3" id="KW-1185">Reference proteome</keyword>
<dbReference type="Proteomes" id="UP000735302">
    <property type="component" value="Unassembled WGS sequence"/>
</dbReference>
<gene>
    <name evidence="2" type="ORF">PoB_003080500</name>
</gene>
<evidence type="ECO:0000256" key="1">
    <source>
        <dbReference type="SAM" id="MobiDB-lite"/>
    </source>
</evidence>
<reference evidence="2 3" key="1">
    <citation type="journal article" date="2021" name="Elife">
        <title>Chloroplast acquisition without the gene transfer in kleptoplastic sea slugs, Plakobranchus ocellatus.</title>
        <authorList>
            <person name="Maeda T."/>
            <person name="Takahashi S."/>
            <person name="Yoshida T."/>
            <person name="Shimamura S."/>
            <person name="Takaki Y."/>
            <person name="Nagai Y."/>
            <person name="Toyoda A."/>
            <person name="Suzuki Y."/>
            <person name="Arimoto A."/>
            <person name="Ishii H."/>
            <person name="Satoh N."/>
            <person name="Nishiyama T."/>
            <person name="Hasebe M."/>
            <person name="Maruyama T."/>
            <person name="Minagawa J."/>
            <person name="Obokata J."/>
            <person name="Shigenobu S."/>
        </authorList>
    </citation>
    <scope>NUCLEOTIDE SEQUENCE [LARGE SCALE GENOMIC DNA]</scope>
</reference>
<dbReference type="AlphaFoldDB" id="A0AAV4A800"/>
<evidence type="ECO:0000313" key="3">
    <source>
        <dbReference type="Proteomes" id="UP000735302"/>
    </source>
</evidence>
<feature type="region of interest" description="Disordered" evidence="1">
    <location>
        <begin position="43"/>
        <end position="70"/>
    </location>
</feature>
<name>A0AAV4A800_9GAST</name>
<evidence type="ECO:0000313" key="2">
    <source>
        <dbReference type="EMBL" id="GFO04300.1"/>
    </source>
</evidence>